<evidence type="ECO:0000313" key="2">
    <source>
        <dbReference type="Proteomes" id="UP001171299"/>
    </source>
</evidence>
<name>A0ABT8XZ66_9GAMM</name>
<dbReference type="Proteomes" id="UP001171299">
    <property type="component" value="Unassembled WGS sequence"/>
</dbReference>
<keyword evidence="2" id="KW-1185">Reference proteome</keyword>
<dbReference type="RefSeq" id="WP_244634075.1">
    <property type="nucleotide sequence ID" value="NZ_CP024637.1"/>
</dbReference>
<gene>
    <name evidence="1" type="ORF">Q3404_19385</name>
</gene>
<dbReference type="EMBL" id="JAUOOM010000021">
    <property type="protein sequence ID" value="MDO6408735.1"/>
    <property type="molecule type" value="Genomic_DNA"/>
</dbReference>
<organism evidence="1 2">
    <name type="scientific">Pantoea phytobeneficialis</name>
    <dbReference type="NCBI Taxonomy" id="2052056"/>
    <lineage>
        <taxon>Bacteria</taxon>
        <taxon>Pseudomonadati</taxon>
        <taxon>Pseudomonadota</taxon>
        <taxon>Gammaproteobacteria</taxon>
        <taxon>Enterobacterales</taxon>
        <taxon>Erwiniaceae</taxon>
        <taxon>Pantoea</taxon>
    </lineage>
</organism>
<reference evidence="1" key="1">
    <citation type="submission" date="2023-07" db="EMBL/GenBank/DDBJ databases">
        <title>The extreme plant-growth-promoting properties of Pantoea phytobeneficialis PF55 revealed by functional and genomic analysis.</title>
        <authorList>
            <person name="Nascimento F.X."/>
            <person name="Marcio R.J."/>
        </authorList>
    </citation>
    <scope>NUCLEOTIDE SEQUENCE</scope>
    <source>
        <strain evidence="1">PF55</strain>
    </source>
</reference>
<protein>
    <recommendedName>
        <fullName evidence="3">Amidinotransferase</fullName>
    </recommendedName>
</protein>
<comment type="caution">
    <text evidence="1">The sequence shown here is derived from an EMBL/GenBank/DDBJ whole genome shotgun (WGS) entry which is preliminary data.</text>
</comment>
<sequence length="24" mass="2546">MIEQHGGGGARCMLAEIFAPKITD</sequence>
<evidence type="ECO:0008006" key="3">
    <source>
        <dbReference type="Google" id="ProtNLM"/>
    </source>
</evidence>
<accession>A0ABT8XZ66</accession>
<proteinExistence type="predicted"/>
<evidence type="ECO:0000313" key="1">
    <source>
        <dbReference type="EMBL" id="MDO6408735.1"/>
    </source>
</evidence>